<name>A0A0F9BC12_9ZZZZ</name>
<protein>
    <submittedName>
        <fullName evidence="1">Uncharacterized protein</fullName>
    </submittedName>
</protein>
<accession>A0A0F9BC12</accession>
<reference evidence="1" key="1">
    <citation type="journal article" date="2015" name="Nature">
        <title>Complex archaea that bridge the gap between prokaryotes and eukaryotes.</title>
        <authorList>
            <person name="Spang A."/>
            <person name="Saw J.H."/>
            <person name="Jorgensen S.L."/>
            <person name="Zaremba-Niedzwiedzka K."/>
            <person name="Martijn J."/>
            <person name="Lind A.E."/>
            <person name="van Eijk R."/>
            <person name="Schleper C."/>
            <person name="Guy L."/>
            <person name="Ettema T.J."/>
        </authorList>
    </citation>
    <scope>NUCLEOTIDE SEQUENCE</scope>
</reference>
<dbReference type="EMBL" id="LAZR01038481">
    <property type="protein sequence ID" value="KKL19459.1"/>
    <property type="molecule type" value="Genomic_DNA"/>
</dbReference>
<comment type="caution">
    <text evidence="1">The sequence shown here is derived from an EMBL/GenBank/DDBJ whole genome shotgun (WGS) entry which is preliminary data.</text>
</comment>
<proteinExistence type="predicted"/>
<organism evidence="1">
    <name type="scientific">marine sediment metagenome</name>
    <dbReference type="NCBI Taxonomy" id="412755"/>
    <lineage>
        <taxon>unclassified sequences</taxon>
        <taxon>metagenomes</taxon>
        <taxon>ecological metagenomes</taxon>
    </lineage>
</organism>
<evidence type="ECO:0000313" key="1">
    <source>
        <dbReference type="EMBL" id="KKL19459.1"/>
    </source>
</evidence>
<sequence length="49" mass="5784">MESQSGVPEAEQNLFNQFQDHLNSYYEWEEGAHQNFLERTGLTYDEGED</sequence>
<gene>
    <name evidence="1" type="ORF">LCGC14_2465290</name>
</gene>
<dbReference type="AlphaFoldDB" id="A0A0F9BC12"/>